<reference evidence="2 3" key="1">
    <citation type="submission" date="2019-02" db="EMBL/GenBank/DDBJ databases">
        <title>Deep-cultivation of Planctomycetes and their phenomic and genomic characterization uncovers novel biology.</title>
        <authorList>
            <person name="Wiegand S."/>
            <person name="Jogler M."/>
            <person name="Boedeker C."/>
            <person name="Pinto D."/>
            <person name="Vollmers J."/>
            <person name="Rivas-Marin E."/>
            <person name="Kohn T."/>
            <person name="Peeters S.H."/>
            <person name="Heuer A."/>
            <person name="Rast P."/>
            <person name="Oberbeckmann S."/>
            <person name="Bunk B."/>
            <person name="Jeske O."/>
            <person name="Meyerdierks A."/>
            <person name="Storesund J.E."/>
            <person name="Kallscheuer N."/>
            <person name="Luecker S."/>
            <person name="Lage O.M."/>
            <person name="Pohl T."/>
            <person name="Merkel B.J."/>
            <person name="Hornburger P."/>
            <person name="Mueller R.-W."/>
            <person name="Bruemmer F."/>
            <person name="Labrenz M."/>
            <person name="Spormann A.M."/>
            <person name="Op Den Camp H."/>
            <person name="Overmann J."/>
            <person name="Amann R."/>
            <person name="Jetten M.S.M."/>
            <person name="Mascher T."/>
            <person name="Medema M.H."/>
            <person name="Devos D.P."/>
            <person name="Kaster A.-K."/>
            <person name="Ovreas L."/>
            <person name="Rohde M."/>
            <person name="Galperin M.Y."/>
            <person name="Jogler C."/>
        </authorList>
    </citation>
    <scope>NUCLEOTIDE SEQUENCE [LARGE SCALE GENOMIC DNA]</scope>
    <source>
        <strain evidence="2 3">CA85</strain>
    </source>
</reference>
<evidence type="ECO:0000256" key="1">
    <source>
        <dbReference type="SAM" id="MobiDB-lite"/>
    </source>
</evidence>
<feature type="region of interest" description="Disordered" evidence="1">
    <location>
        <begin position="381"/>
        <end position="410"/>
    </location>
</feature>
<dbReference type="OrthoDB" id="274376at2"/>
<sequence>MKHRLKQLFKICLALIAILVIVVAFFSWRSFAAVEAALEPIRERGEPVSIVDLKPAPVADDENAATFLTPMVREIEQVVNEAYSIAYAEDFSWRTGLTQDQTAKLRTILDAHPNFADQLAKSSRCSKLAWPLDYDSGPNDLTEQVLQVNQDVRSIARIQAFRVRYLAAIDKPDEAAAVCLEELRLIRLQADTPLLVSWLVNSVCRVQILTELNGILQTETLQPETHAAIEEELNRHAITDSFTQTLKTERVFGIESFRGFSMLASPLTPQLENYIEYMNEQIEIGTAMPFESSPKTKVTAVGMTELLVPSIQNAHDTMFRTLTIERCLRILNASQSRPDSESSVELNDLGLPADAIIDPYRGEPLIAKSTEDGWIIYSVGKNGKDDGGEIAPESGTDQSLDIGIGPPAAR</sequence>
<evidence type="ECO:0000313" key="2">
    <source>
        <dbReference type="EMBL" id="TWT66565.1"/>
    </source>
</evidence>
<name>A0A5C5XXE3_9BACT</name>
<accession>A0A5C5XXE3</accession>
<organism evidence="2 3">
    <name type="scientific">Allorhodopirellula solitaria</name>
    <dbReference type="NCBI Taxonomy" id="2527987"/>
    <lineage>
        <taxon>Bacteria</taxon>
        <taxon>Pseudomonadati</taxon>
        <taxon>Planctomycetota</taxon>
        <taxon>Planctomycetia</taxon>
        <taxon>Pirellulales</taxon>
        <taxon>Pirellulaceae</taxon>
        <taxon>Allorhodopirellula</taxon>
    </lineage>
</organism>
<protein>
    <recommendedName>
        <fullName evidence="4">Bacterial type II secretion system protein G</fullName>
    </recommendedName>
</protein>
<dbReference type="AlphaFoldDB" id="A0A5C5XXE3"/>
<gene>
    <name evidence="2" type="ORF">CA85_26620</name>
</gene>
<dbReference type="EMBL" id="SJPK01000005">
    <property type="protein sequence ID" value="TWT66565.1"/>
    <property type="molecule type" value="Genomic_DNA"/>
</dbReference>
<comment type="caution">
    <text evidence="2">The sequence shown here is derived from an EMBL/GenBank/DDBJ whole genome shotgun (WGS) entry which is preliminary data.</text>
</comment>
<evidence type="ECO:0008006" key="4">
    <source>
        <dbReference type="Google" id="ProtNLM"/>
    </source>
</evidence>
<dbReference type="RefSeq" id="WP_146391644.1">
    <property type="nucleotide sequence ID" value="NZ_SJPK01000005.1"/>
</dbReference>
<proteinExistence type="predicted"/>
<evidence type="ECO:0000313" key="3">
    <source>
        <dbReference type="Proteomes" id="UP000318053"/>
    </source>
</evidence>
<keyword evidence="3" id="KW-1185">Reference proteome</keyword>
<dbReference type="Proteomes" id="UP000318053">
    <property type="component" value="Unassembled WGS sequence"/>
</dbReference>